<dbReference type="Proteomes" id="UP000007129">
    <property type="component" value="Unassembled WGS sequence"/>
</dbReference>
<organism evidence="1 2">
    <name type="scientific">Macrophomina phaseolina (strain MS6)</name>
    <name type="common">Charcoal rot fungus</name>
    <dbReference type="NCBI Taxonomy" id="1126212"/>
    <lineage>
        <taxon>Eukaryota</taxon>
        <taxon>Fungi</taxon>
        <taxon>Dikarya</taxon>
        <taxon>Ascomycota</taxon>
        <taxon>Pezizomycotina</taxon>
        <taxon>Dothideomycetes</taxon>
        <taxon>Dothideomycetes incertae sedis</taxon>
        <taxon>Botryosphaeriales</taxon>
        <taxon>Botryosphaeriaceae</taxon>
        <taxon>Macrophomina</taxon>
    </lineage>
</organism>
<proteinExistence type="predicted"/>
<evidence type="ECO:0000313" key="2">
    <source>
        <dbReference type="Proteomes" id="UP000007129"/>
    </source>
</evidence>
<evidence type="ECO:0000313" key="1">
    <source>
        <dbReference type="EMBL" id="EKG12775.1"/>
    </source>
</evidence>
<dbReference type="InParanoid" id="K2S7C6"/>
<protein>
    <submittedName>
        <fullName evidence="1">Uncharacterized protein</fullName>
    </submittedName>
</protein>
<dbReference type="AlphaFoldDB" id="K2S7C6"/>
<gene>
    <name evidence="1" type="ORF">MPH_10018</name>
</gene>
<name>K2S7C6_MACPH</name>
<dbReference type="HOGENOM" id="CLU_1750045_0_0_1"/>
<comment type="caution">
    <text evidence="1">The sequence shown here is derived from an EMBL/GenBank/DDBJ whole genome shotgun (WGS) entry which is preliminary data.</text>
</comment>
<accession>K2S7C6</accession>
<dbReference type="EMBL" id="AHHD01000426">
    <property type="protein sequence ID" value="EKG12775.1"/>
    <property type="molecule type" value="Genomic_DNA"/>
</dbReference>
<dbReference type="VEuPathDB" id="FungiDB:MPH_10018"/>
<reference evidence="1 2" key="1">
    <citation type="journal article" date="2012" name="BMC Genomics">
        <title>Tools to kill: Genome of one of the most destructive plant pathogenic fungi Macrophomina phaseolina.</title>
        <authorList>
            <person name="Islam M.S."/>
            <person name="Haque M.S."/>
            <person name="Islam M.M."/>
            <person name="Emdad E.M."/>
            <person name="Halim A."/>
            <person name="Hossen Q.M.M."/>
            <person name="Hossain M.Z."/>
            <person name="Ahmed B."/>
            <person name="Rahim S."/>
            <person name="Rahman M.S."/>
            <person name="Alam M.M."/>
            <person name="Hou S."/>
            <person name="Wan X."/>
            <person name="Saito J.A."/>
            <person name="Alam M."/>
        </authorList>
    </citation>
    <scope>NUCLEOTIDE SEQUENCE [LARGE SCALE GENOMIC DNA]</scope>
    <source>
        <strain evidence="1 2">MS6</strain>
    </source>
</reference>
<sequence length="149" mass="17273">MLLLQSPHPQTSRDFDILQESSALLPFHNAFLQPPDRLSQANLWSLQFLLWRLLKNEFLRQHQRTPLALLSCCLGPGIRPPKRCRPLRAFRPRAQPLSLTLKVRQRHRPANLLLHRRRPARRGTPNHPAILLVSQARPRRAAQARPRPG</sequence>